<accession>A0AAV9Z8Z8</accession>
<dbReference type="Pfam" id="PF02055">
    <property type="entry name" value="Glyco_hydro_30"/>
    <property type="match status" value="1"/>
</dbReference>
<dbReference type="AlphaFoldDB" id="A0AAV9Z8Z8"/>
<sequence>MHSLLLLFWTFIYISHVASQQIWDIWQTTWDRQKLFTSLAPSSPINFGSPGAAASADIVVSETTTYQTINGFGGTLTDSSALTLNNLKSLNSANYWSVLGHMFSVADGADAAGFSYLRVPIGASDFSAKEGKANATATVYSLDDVSGDTSFSKFNMNNSPSYLFSVIKDILSINPALKVHVLPWSPPAWMKTTGTMNGGTIQSSLVSACSSSFLPPAHCCWTYRIASDPTYLLKAVQGFQQMGINIYAVSVQNEPENNNPTYPTCTMTPAVEGQIGASLRSLLNNNGLSNVKVVGYEHNWNDAGAYPVTLMNDDGGSYDGVAFHCYSGSVSNQASFHNAFPNKWYMDNLWIGSLENFAEVGLMFNLALDGQGQPILPGSSSCGGGCRPIVMVNSDGSFSYNQEFYALAQASKAIIPKDAGGPWGKRIGVSVKGSLNWALRVGAYSTKRSSSSDWNRYALVVMNWNDNAASSWNPQPVTATIEFRGMQATYTFPVGVTTLWWFAAPNAQGLVVPDVGSEAPLLTNSTEAPEPRLGRNETNVTSSYYNNTKSGVSLPDNQEYYVSDDY</sequence>
<dbReference type="InterPro" id="IPR017853">
    <property type="entry name" value="GH"/>
</dbReference>
<dbReference type="InterPro" id="IPR001139">
    <property type="entry name" value="Glyco_hydro_30"/>
</dbReference>
<evidence type="ECO:0000256" key="4">
    <source>
        <dbReference type="RuleBase" id="RU361188"/>
    </source>
</evidence>
<dbReference type="PANTHER" id="PTHR11069:SF23">
    <property type="entry name" value="LYSOSOMAL ACID GLUCOSYLCERAMIDASE"/>
    <property type="match status" value="1"/>
</dbReference>
<dbReference type="Proteomes" id="UP001362999">
    <property type="component" value="Unassembled WGS sequence"/>
</dbReference>
<feature type="domain" description="Glycosyl hydrolase family 30 TIM-barrel" evidence="7">
    <location>
        <begin position="69"/>
        <end position="344"/>
    </location>
</feature>
<dbReference type="GO" id="GO:0006680">
    <property type="term" value="P:glucosylceramide catabolic process"/>
    <property type="evidence" value="ECO:0007669"/>
    <property type="project" value="TreeGrafter"/>
</dbReference>
<feature type="region of interest" description="Disordered" evidence="5">
    <location>
        <begin position="522"/>
        <end position="551"/>
    </location>
</feature>
<feature type="chain" id="PRO_5043597696" evidence="6">
    <location>
        <begin position="20"/>
        <end position="566"/>
    </location>
</feature>
<evidence type="ECO:0000256" key="3">
    <source>
        <dbReference type="ARBA" id="ARBA00022801"/>
    </source>
</evidence>
<gene>
    <name evidence="8" type="ORF">R3P38DRAFT_3239364</name>
</gene>
<dbReference type="PANTHER" id="PTHR11069">
    <property type="entry name" value="GLUCOSYLCERAMIDASE"/>
    <property type="match status" value="1"/>
</dbReference>
<organism evidence="8 9">
    <name type="scientific">Favolaschia claudopus</name>
    <dbReference type="NCBI Taxonomy" id="2862362"/>
    <lineage>
        <taxon>Eukaryota</taxon>
        <taxon>Fungi</taxon>
        <taxon>Dikarya</taxon>
        <taxon>Basidiomycota</taxon>
        <taxon>Agaricomycotina</taxon>
        <taxon>Agaricomycetes</taxon>
        <taxon>Agaricomycetidae</taxon>
        <taxon>Agaricales</taxon>
        <taxon>Marasmiineae</taxon>
        <taxon>Mycenaceae</taxon>
        <taxon>Favolaschia</taxon>
    </lineage>
</organism>
<evidence type="ECO:0000313" key="9">
    <source>
        <dbReference type="Proteomes" id="UP001362999"/>
    </source>
</evidence>
<keyword evidence="9" id="KW-1185">Reference proteome</keyword>
<evidence type="ECO:0000259" key="7">
    <source>
        <dbReference type="Pfam" id="PF02055"/>
    </source>
</evidence>
<dbReference type="Gene3D" id="3.20.20.80">
    <property type="entry name" value="Glycosidases"/>
    <property type="match status" value="1"/>
</dbReference>
<feature type="compositionally biased region" description="Polar residues" evidence="5">
    <location>
        <begin position="536"/>
        <end position="551"/>
    </location>
</feature>
<dbReference type="GO" id="GO:0004348">
    <property type="term" value="F:glucosylceramidase activity"/>
    <property type="evidence" value="ECO:0007669"/>
    <property type="project" value="InterPro"/>
</dbReference>
<dbReference type="InterPro" id="IPR033453">
    <property type="entry name" value="Glyco_hydro_30_TIM-barrel"/>
</dbReference>
<evidence type="ECO:0000256" key="6">
    <source>
        <dbReference type="SAM" id="SignalP"/>
    </source>
</evidence>
<evidence type="ECO:0000256" key="5">
    <source>
        <dbReference type="SAM" id="MobiDB-lite"/>
    </source>
</evidence>
<evidence type="ECO:0000256" key="2">
    <source>
        <dbReference type="ARBA" id="ARBA00022729"/>
    </source>
</evidence>
<dbReference type="GO" id="GO:0016020">
    <property type="term" value="C:membrane"/>
    <property type="evidence" value="ECO:0007669"/>
    <property type="project" value="GOC"/>
</dbReference>
<protein>
    <submittedName>
        <fullName evidence="8">Glycoside hydrolase family 30 protein</fullName>
    </submittedName>
</protein>
<keyword evidence="4" id="KW-0326">Glycosidase</keyword>
<dbReference type="EMBL" id="JAWWNJ010000183">
    <property type="protein sequence ID" value="KAK6974513.1"/>
    <property type="molecule type" value="Genomic_DNA"/>
</dbReference>
<evidence type="ECO:0000313" key="8">
    <source>
        <dbReference type="EMBL" id="KAK6974513.1"/>
    </source>
</evidence>
<name>A0AAV9Z8Z8_9AGAR</name>
<comment type="similarity">
    <text evidence="1 4">Belongs to the glycosyl hydrolase 30 family.</text>
</comment>
<comment type="caution">
    <text evidence="8">The sequence shown here is derived from an EMBL/GenBank/DDBJ whole genome shotgun (WGS) entry which is preliminary data.</text>
</comment>
<keyword evidence="2 6" id="KW-0732">Signal</keyword>
<reference evidence="8 9" key="1">
    <citation type="journal article" date="2024" name="J Genomics">
        <title>Draft genome sequencing and assembly of Favolaschia claudopus CIRM-BRFM 2984 isolated from oak limbs.</title>
        <authorList>
            <person name="Navarro D."/>
            <person name="Drula E."/>
            <person name="Chaduli D."/>
            <person name="Cazenave R."/>
            <person name="Ahrendt S."/>
            <person name="Wang J."/>
            <person name="Lipzen A."/>
            <person name="Daum C."/>
            <person name="Barry K."/>
            <person name="Grigoriev I.V."/>
            <person name="Favel A."/>
            <person name="Rosso M.N."/>
            <person name="Martin F."/>
        </authorList>
    </citation>
    <scope>NUCLEOTIDE SEQUENCE [LARGE SCALE GENOMIC DNA]</scope>
    <source>
        <strain evidence="8 9">CIRM-BRFM 2984</strain>
    </source>
</reference>
<dbReference type="SUPFAM" id="SSF51445">
    <property type="entry name" value="(Trans)glycosidases"/>
    <property type="match status" value="1"/>
</dbReference>
<evidence type="ECO:0000256" key="1">
    <source>
        <dbReference type="ARBA" id="ARBA00005382"/>
    </source>
</evidence>
<feature type="signal peptide" evidence="6">
    <location>
        <begin position="1"/>
        <end position="19"/>
    </location>
</feature>
<keyword evidence="3 4" id="KW-0378">Hydrolase</keyword>
<proteinExistence type="inferred from homology"/>